<dbReference type="InterPro" id="IPR010099">
    <property type="entry name" value="SDR39U1"/>
</dbReference>
<protein>
    <recommendedName>
        <fullName evidence="6">TIGR01777 family protein</fullName>
    </recommendedName>
</protein>
<gene>
    <name evidence="4" type="ORF">CLV46_2101</name>
</gene>
<keyword evidence="5" id="KW-1185">Reference proteome</keyword>
<dbReference type="Pfam" id="PF01370">
    <property type="entry name" value="Epimerase"/>
    <property type="match status" value="1"/>
</dbReference>
<dbReference type="RefSeq" id="WP_245866725.1">
    <property type="nucleotide sequence ID" value="NZ_PGFF01000001.1"/>
</dbReference>
<comment type="caution">
    <text evidence="4">The sequence shown here is derived from an EMBL/GenBank/DDBJ whole genome shotgun (WGS) entry which is preliminary data.</text>
</comment>
<reference evidence="4 5" key="1">
    <citation type="submission" date="2017-11" db="EMBL/GenBank/DDBJ databases">
        <title>Genomic Encyclopedia of Archaeal and Bacterial Type Strains, Phase II (KMG-II): From Individual Species to Whole Genera.</title>
        <authorList>
            <person name="Goeker M."/>
        </authorList>
    </citation>
    <scope>NUCLEOTIDE SEQUENCE [LARGE SCALE GENOMIC DNA]</scope>
    <source>
        <strain evidence="4 5">DSM 27393</strain>
    </source>
</reference>
<name>A0A2M9CKY4_9MICO</name>
<dbReference type="Gene3D" id="3.40.50.720">
    <property type="entry name" value="NAD(P)-binding Rossmann-like Domain"/>
    <property type="match status" value="1"/>
</dbReference>
<dbReference type="NCBIfam" id="TIGR01777">
    <property type="entry name" value="yfcH"/>
    <property type="match status" value="1"/>
</dbReference>
<dbReference type="PANTHER" id="PTHR11092">
    <property type="entry name" value="SUGAR NUCLEOTIDE EPIMERASE RELATED"/>
    <property type="match status" value="1"/>
</dbReference>
<dbReference type="InterPro" id="IPR036291">
    <property type="entry name" value="NAD(P)-bd_dom_sf"/>
</dbReference>
<dbReference type="Pfam" id="PF08338">
    <property type="entry name" value="DUF1731"/>
    <property type="match status" value="1"/>
</dbReference>
<dbReference type="SUPFAM" id="SSF51735">
    <property type="entry name" value="NAD(P)-binding Rossmann-fold domains"/>
    <property type="match status" value="1"/>
</dbReference>
<dbReference type="Proteomes" id="UP000228758">
    <property type="component" value="Unassembled WGS sequence"/>
</dbReference>
<organism evidence="4 5">
    <name type="scientific">Diaminobutyricimonas aerilata</name>
    <dbReference type="NCBI Taxonomy" id="1162967"/>
    <lineage>
        <taxon>Bacteria</taxon>
        <taxon>Bacillati</taxon>
        <taxon>Actinomycetota</taxon>
        <taxon>Actinomycetes</taxon>
        <taxon>Micrococcales</taxon>
        <taxon>Microbacteriaceae</taxon>
        <taxon>Diaminobutyricimonas</taxon>
    </lineage>
</organism>
<dbReference type="AlphaFoldDB" id="A0A2M9CKY4"/>
<evidence type="ECO:0000259" key="2">
    <source>
        <dbReference type="Pfam" id="PF01370"/>
    </source>
</evidence>
<dbReference type="InterPro" id="IPR001509">
    <property type="entry name" value="Epimerase_deHydtase"/>
</dbReference>
<feature type="domain" description="DUF1731" evidence="3">
    <location>
        <begin position="258"/>
        <end position="304"/>
    </location>
</feature>
<evidence type="ECO:0000259" key="3">
    <source>
        <dbReference type="Pfam" id="PF08338"/>
    </source>
</evidence>
<comment type="similarity">
    <text evidence="1">Belongs to the NAD(P)-dependent epimerase/dehydratase family. SDR39U1 subfamily.</text>
</comment>
<proteinExistence type="inferred from homology"/>
<evidence type="ECO:0000313" key="5">
    <source>
        <dbReference type="Proteomes" id="UP000228758"/>
    </source>
</evidence>
<feature type="domain" description="NAD-dependent epimerase/dehydratase" evidence="2">
    <location>
        <begin position="15"/>
        <end position="222"/>
    </location>
</feature>
<evidence type="ECO:0000256" key="1">
    <source>
        <dbReference type="ARBA" id="ARBA00009353"/>
    </source>
</evidence>
<dbReference type="PANTHER" id="PTHR11092:SF0">
    <property type="entry name" value="EPIMERASE FAMILY PROTEIN SDR39U1"/>
    <property type="match status" value="1"/>
</dbReference>
<dbReference type="EMBL" id="PGFF01000001">
    <property type="protein sequence ID" value="PJJ72529.1"/>
    <property type="molecule type" value="Genomic_DNA"/>
</dbReference>
<sequence length="308" mass="33192">MTSAHAPGSEGRLRVLVSGASGLIGTELVRQLRGEGHEVVRLVRRAPRSVDEVTWAPESRTIDATALDGVDAVVNLSGASLARLPWTAKYRRELLASRVQATTTLAEAMSTAATPPRVFVSGSAVGFYGDRSDESLTEQSAKGDGFLADLVERWEAAAHRAPEGTRVVTARTGIVIGKGGVLSPIVPLTTVGLGSRFGSGRQHWPWISLHDEAAALRHLLTASALEGPVNLVGPTPATSGRITEYVARRLHRWHAFVVPGPLIRFALRDAGRELLLADQEVVPERLLADGFRFRHERVEDALDDFVGR</sequence>
<dbReference type="InterPro" id="IPR013549">
    <property type="entry name" value="DUF1731"/>
</dbReference>
<evidence type="ECO:0008006" key="6">
    <source>
        <dbReference type="Google" id="ProtNLM"/>
    </source>
</evidence>
<accession>A0A2M9CKY4</accession>
<evidence type="ECO:0000313" key="4">
    <source>
        <dbReference type="EMBL" id="PJJ72529.1"/>
    </source>
</evidence>